<evidence type="ECO:0000259" key="3">
    <source>
        <dbReference type="PROSITE" id="PS50883"/>
    </source>
</evidence>
<feature type="domain" description="PAS" evidence="2">
    <location>
        <begin position="118"/>
        <end position="174"/>
    </location>
</feature>
<dbReference type="InterPro" id="IPR043128">
    <property type="entry name" value="Rev_trsase/Diguanyl_cyclase"/>
</dbReference>
<organism evidence="5 6">
    <name type="scientific">Mixta calida</name>
    <dbReference type="NCBI Taxonomy" id="665913"/>
    <lineage>
        <taxon>Bacteria</taxon>
        <taxon>Pseudomonadati</taxon>
        <taxon>Pseudomonadota</taxon>
        <taxon>Gammaproteobacteria</taxon>
        <taxon>Enterobacterales</taxon>
        <taxon>Erwiniaceae</taxon>
        <taxon>Mixta</taxon>
    </lineage>
</organism>
<dbReference type="Proteomes" id="UP000237673">
    <property type="component" value="Chromosome"/>
</dbReference>
<dbReference type="EMBL" id="CP026378">
    <property type="protein sequence ID" value="AUY27093.1"/>
    <property type="molecule type" value="Genomic_DNA"/>
</dbReference>
<dbReference type="PROSITE" id="PS50112">
    <property type="entry name" value="PAS"/>
    <property type="match status" value="1"/>
</dbReference>
<dbReference type="PROSITE" id="PS50883">
    <property type="entry name" value="EAL"/>
    <property type="match status" value="1"/>
</dbReference>
<dbReference type="PANTHER" id="PTHR44757:SF10">
    <property type="entry name" value="MEMBRANE PROTEIN"/>
    <property type="match status" value="1"/>
</dbReference>
<dbReference type="SUPFAM" id="SSF55073">
    <property type="entry name" value="Nucleotide cyclase"/>
    <property type="match status" value="1"/>
</dbReference>
<dbReference type="NCBIfam" id="TIGR00229">
    <property type="entry name" value="sensory_box"/>
    <property type="match status" value="1"/>
</dbReference>
<proteinExistence type="predicted"/>
<evidence type="ECO:0000259" key="4">
    <source>
        <dbReference type="PROSITE" id="PS50887"/>
    </source>
</evidence>
<evidence type="ECO:0000259" key="2">
    <source>
        <dbReference type="PROSITE" id="PS50112"/>
    </source>
</evidence>
<feature type="domain" description="GGDEF" evidence="4">
    <location>
        <begin position="273"/>
        <end position="406"/>
    </location>
</feature>
<dbReference type="Pfam" id="PF00563">
    <property type="entry name" value="EAL"/>
    <property type="match status" value="1"/>
</dbReference>
<keyword evidence="1" id="KW-0472">Membrane</keyword>
<dbReference type="CDD" id="cd01948">
    <property type="entry name" value="EAL"/>
    <property type="match status" value="1"/>
</dbReference>
<dbReference type="Gene3D" id="3.30.450.20">
    <property type="entry name" value="PAS domain"/>
    <property type="match status" value="1"/>
</dbReference>
<dbReference type="InterPro" id="IPR052155">
    <property type="entry name" value="Biofilm_reg_signaling"/>
</dbReference>
<feature type="domain" description="EAL" evidence="3">
    <location>
        <begin position="415"/>
        <end position="665"/>
    </location>
</feature>
<dbReference type="SMART" id="SM00052">
    <property type="entry name" value="EAL"/>
    <property type="match status" value="1"/>
</dbReference>
<gene>
    <name evidence="5" type="ORF">C2E16_06975</name>
</gene>
<evidence type="ECO:0000313" key="5">
    <source>
        <dbReference type="EMBL" id="AUY27093.1"/>
    </source>
</evidence>
<evidence type="ECO:0000313" key="6">
    <source>
        <dbReference type="Proteomes" id="UP000237673"/>
    </source>
</evidence>
<dbReference type="PROSITE" id="PS50887">
    <property type="entry name" value="GGDEF"/>
    <property type="match status" value="1"/>
</dbReference>
<accession>A0ABN5HF67</accession>
<keyword evidence="1" id="KW-1133">Transmembrane helix</keyword>
<reference evidence="5 6" key="1">
    <citation type="submission" date="2018-01" db="EMBL/GenBank/DDBJ databases">
        <title>Complete and assembled Genome of Pantoea calida DSM22759T.</title>
        <authorList>
            <person name="Stevens M.J.A."/>
            <person name="Zurfluh K."/>
            <person name="Stephan R."/>
        </authorList>
    </citation>
    <scope>NUCLEOTIDE SEQUENCE [LARGE SCALE GENOMIC DNA]</scope>
    <source>
        <strain evidence="5 6">DSM 22759</strain>
    </source>
</reference>
<dbReference type="InterPro" id="IPR001633">
    <property type="entry name" value="EAL_dom"/>
</dbReference>
<dbReference type="InterPro" id="IPR029787">
    <property type="entry name" value="Nucleotide_cyclase"/>
</dbReference>
<dbReference type="SMART" id="SM00091">
    <property type="entry name" value="PAS"/>
    <property type="match status" value="1"/>
</dbReference>
<protein>
    <submittedName>
        <fullName evidence="5">GGDEF domain-containing protein</fullName>
    </submittedName>
</protein>
<dbReference type="CDD" id="cd01949">
    <property type="entry name" value="GGDEF"/>
    <property type="match status" value="1"/>
</dbReference>
<dbReference type="Pfam" id="PF00990">
    <property type="entry name" value="GGDEF"/>
    <property type="match status" value="1"/>
</dbReference>
<dbReference type="SUPFAM" id="SSF141868">
    <property type="entry name" value="EAL domain-like"/>
    <property type="match status" value="1"/>
</dbReference>
<dbReference type="CDD" id="cd00130">
    <property type="entry name" value="PAS"/>
    <property type="match status" value="1"/>
</dbReference>
<name>A0ABN5HF67_9GAMM</name>
<evidence type="ECO:0000256" key="1">
    <source>
        <dbReference type="SAM" id="Phobius"/>
    </source>
</evidence>
<dbReference type="InterPro" id="IPR000014">
    <property type="entry name" value="PAS"/>
</dbReference>
<dbReference type="NCBIfam" id="TIGR00254">
    <property type="entry name" value="GGDEF"/>
    <property type="match status" value="1"/>
</dbReference>
<dbReference type="InterPro" id="IPR035919">
    <property type="entry name" value="EAL_sf"/>
</dbReference>
<feature type="transmembrane region" description="Helical" evidence="1">
    <location>
        <begin position="66"/>
        <end position="90"/>
    </location>
</feature>
<keyword evidence="1" id="KW-0812">Transmembrane</keyword>
<keyword evidence="6" id="KW-1185">Reference proteome</keyword>
<dbReference type="Gene3D" id="3.20.20.450">
    <property type="entry name" value="EAL domain"/>
    <property type="match status" value="1"/>
</dbReference>
<dbReference type="InterPro" id="IPR035965">
    <property type="entry name" value="PAS-like_dom_sf"/>
</dbReference>
<dbReference type="SMART" id="SM00267">
    <property type="entry name" value="GGDEF"/>
    <property type="match status" value="1"/>
</dbReference>
<sequence length="680" mass="76647">MAGPPSMMIFADKLTDKKLTEAGLEYGIENVHVSKTPFKAFPENSLTLPATGGSVTFVWRSAEPGAALLSTLLPLIVLLMLGTFFTAFLLMRNAFRKARISDENAFLLEQSRLALSASEIRFRDMAETTTDWLWEADEHQRLIWISDRFPALTGYQITDWTGKRVSDFLLKDEKVSLQLAELLMTGGNLRLRECRYLSAQQRTRYCNLTVRRVTFSGGKLGYRGTATDVTLEVEANARVHYLSHYDELTGLPNRVQMKEFLNGKLDALPDPECALTMIMLDLDKFKPVNDLYGHATGDKVLHEVSGRLRHCIDEMGLVARLGGDEFTILLPDIQNRKSVEDLCRRIVNEISRPFLVNGTEIFIGASLGIAFAPHDTSNASDLLRFADIALYSAKSAGRNNWVFYQRDMGEKIVQRREMEHELREAIQNDQLCLVYQPRYDVKLARVSAVEALVRWRHPRHGTLMPNQFIPMAEETGLIYALSDWVLLKACRDTLRCLPHMSVSVNISASELQDKGFFKRILSVLEQTGLEGHRLEIEVTENAALHNPEQTQQVMQQIKALGVRILIDDFGTGYASLSYLRSFPFDGIKLDKSFIFPMTDSSQARLIVENMIGLGKAYALNVTAEGVETPLQLEQLTYLKCDNLQGYYIGRPMSISQVSEQFIKRADVMLAAGSLPERPGL</sequence>
<dbReference type="Pfam" id="PF00989">
    <property type="entry name" value="PAS"/>
    <property type="match status" value="1"/>
</dbReference>
<dbReference type="Gene3D" id="3.30.70.270">
    <property type="match status" value="1"/>
</dbReference>
<dbReference type="PANTHER" id="PTHR44757">
    <property type="entry name" value="DIGUANYLATE CYCLASE DGCP"/>
    <property type="match status" value="1"/>
</dbReference>
<dbReference type="SUPFAM" id="SSF55785">
    <property type="entry name" value="PYP-like sensor domain (PAS domain)"/>
    <property type="match status" value="1"/>
</dbReference>
<dbReference type="InterPro" id="IPR000160">
    <property type="entry name" value="GGDEF_dom"/>
</dbReference>
<dbReference type="InterPro" id="IPR013767">
    <property type="entry name" value="PAS_fold"/>
</dbReference>